<keyword evidence="11" id="KW-1133">Transmembrane helix</keyword>
<feature type="active site" description="Proton donor/acceptor" evidence="9">
    <location>
        <position position="712"/>
    </location>
</feature>
<evidence type="ECO:0000259" key="13">
    <source>
        <dbReference type="PROSITE" id="PS52035"/>
    </source>
</evidence>
<evidence type="ECO:0000256" key="1">
    <source>
        <dbReference type="ARBA" id="ARBA00001947"/>
    </source>
</evidence>
<keyword evidence="4" id="KW-0645">Protease</keyword>
<accession>A0A9Q0MN78</accession>
<name>A0A9Q0MN78_9DIPT</name>
<dbReference type="EMBL" id="WJQU01000004">
    <property type="protein sequence ID" value="KAJ6634816.1"/>
    <property type="molecule type" value="Genomic_DNA"/>
</dbReference>
<dbReference type="GO" id="GO:0004181">
    <property type="term" value="F:metallocarboxypeptidase activity"/>
    <property type="evidence" value="ECO:0007669"/>
    <property type="project" value="InterPro"/>
</dbReference>
<keyword evidence="7" id="KW-0862">Zinc</keyword>
<dbReference type="PANTHER" id="PTHR11532">
    <property type="entry name" value="PROTEASE M14 CARBOXYPEPTIDASE"/>
    <property type="match status" value="1"/>
</dbReference>
<evidence type="ECO:0000256" key="9">
    <source>
        <dbReference type="PROSITE-ProRule" id="PRU01379"/>
    </source>
</evidence>
<evidence type="ECO:0000313" key="15">
    <source>
        <dbReference type="Proteomes" id="UP001151699"/>
    </source>
</evidence>
<dbReference type="PROSITE" id="PS52035">
    <property type="entry name" value="PEPTIDASE_M14"/>
    <property type="match status" value="2"/>
</dbReference>
<dbReference type="CDD" id="cd11308">
    <property type="entry name" value="Peptidase_M14NE-CP-C_like"/>
    <property type="match status" value="2"/>
</dbReference>
<dbReference type="Gene3D" id="3.40.630.10">
    <property type="entry name" value="Zn peptidases"/>
    <property type="match status" value="3"/>
</dbReference>
<dbReference type="GO" id="GO:0005615">
    <property type="term" value="C:extracellular space"/>
    <property type="evidence" value="ECO:0007669"/>
    <property type="project" value="TreeGrafter"/>
</dbReference>
<dbReference type="SUPFAM" id="SSF49464">
    <property type="entry name" value="Carboxypeptidase regulatory domain-like"/>
    <property type="match status" value="4"/>
</dbReference>
<keyword evidence="8" id="KW-0325">Glycoprotein</keyword>
<dbReference type="SMART" id="SM00631">
    <property type="entry name" value="Zn_pept"/>
    <property type="match status" value="2"/>
</dbReference>
<dbReference type="Gene3D" id="2.60.40.1120">
    <property type="entry name" value="Carboxypeptidase-like, regulatory domain"/>
    <property type="match status" value="4"/>
</dbReference>
<evidence type="ECO:0000256" key="5">
    <source>
        <dbReference type="ARBA" id="ARBA00022723"/>
    </source>
</evidence>
<evidence type="ECO:0000256" key="11">
    <source>
        <dbReference type="SAM" id="Phobius"/>
    </source>
</evidence>
<keyword evidence="5" id="KW-0479">Metal-binding</keyword>
<dbReference type="FunFam" id="3.40.630.10:FF:000104">
    <property type="entry name" value="Silver, isoform N"/>
    <property type="match status" value="1"/>
</dbReference>
<feature type="domain" description="Peptidase M14" evidence="13">
    <location>
        <begin position="444"/>
        <end position="742"/>
    </location>
</feature>
<dbReference type="CDD" id="cd03858">
    <property type="entry name" value="M14_CP_N-E_like"/>
    <property type="match status" value="1"/>
</dbReference>
<dbReference type="CDD" id="cd03868">
    <property type="entry name" value="M14_CPD_I"/>
    <property type="match status" value="1"/>
</dbReference>
<feature type="transmembrane region" description="Helical" evidence="11">
    <location>
        <begin position="1303"/>
        <end position="1327"/>
    </location>
</feature>
<evidence type="ECO:0000256" key="2">
    <source>
        <dbReference type="ARBA" id="ARBA00005988"/>
    </source>
</evidence>
<sequence length="1415" mass="161146">MGFKYGKLSVVFLFCVILHSTISFTIPENETFIENAHYHNTEEVQDLFAKLAKEYPDLAQVHSIGSSSEGRDLTVIEITKNVRKRSILVPMFKYVANMHGDETVGREMLIYLAEYLLYNYGKISEVTKLVDTTDIFLMPSMNPDGFENSKEGSCESPRNYFGRNNAAGIDLNRDFPDRFESTMMRRIKSSRKQPETMALIQFINTHPFVLSANLHGGAVVASYPFDNSIRHHECCEESPSPDDPIFKHLATIYSENHPLMRTGHECNETFPGGITNGAFWYELNGGMQDYNYVYSNCFEITLELSCCKYPKADQLANEWRNNKHSLLEYMKQVHLGVKGIVTDSNRYPIRDAEILVEGIEQKTVRTTNRGEYWRLLKPGQYNIQAIAFGYEPSPIQTVTVTADEPLRVDFTLKPSDSVEGKYRHPITIRANSENTGFILPTQFVHHNYVDMERFLKELNGNYPHITRLYSIGKSVQSRDLWVLEIATNPGKHVPGIPEFKYVANMHGNEVVGREMLLLLAKYLCENYKLNERITNLINSTRIHIMPSMNPDGYEMSKEGDETSEVGRGNAHNIDLNRNFPDQYGVNRFNEKHEPETLAVMNWTLSIPFVLSANLHGGALVANYPFDDNARDFWVTHDPATKFNPTEDNKMFEYLARTYSDAHSTMSLGTHCPLFMKEEFKDGITNGAAWYAVTGGMQDWNYIAAGCFELTLEVGCSKFPKQAELPGFWAANREPLVKYIEQVHRGIHGFVKSSIGTPIANAAITLNDVKHVTYSSSYGDYWKLALPGKYNITVDAPGYDLFVDEVEILDDGVGSTLHDITLMRDDVQHWSSAYDYRVLDNVIHTRYHLDEEIKAKMAEMEQEKFASFDANDNEVSMVIPSLKLTSDIESSDETKLHVLVLGSLFDSAPLGREITMNLARHIIAAYKIQEPPYKRLLDNVQLHFAPLTPNFKELYLRYSTMNDTCDISSNDELIDRILSPENDRMKDIYLKMLQDGGFDLILSFAAGGHDVVYPELTTGKPSIFTQFAEKIEKADEEHKIKTITRECLTNPSRQHHADALQRATNEFYQMYKVPMLTIKLDCCKMPKDPEISTVWRRNIFKILNFIKLTETGIQGYVKDASGKPLRGSKILIRSGGMTIEYSVTKNLAHFIIVLPPGEVEIQIRCHGFVTRTLTKVVQEEKILDLGHLSLDAGDEKDYIVDWKHEDDSRDSVIKGFVLDSSNHPLEKAKVSAIDSYMQATNLTDVMGKFIINLRHSLGNVTLEVEAAGHIATQRSFQLTKEKNVIDDVFFHLDVDENVLGIPRLLFIVVVGCFGVLVIACCAFSITFYQRRKHDRTYYSFSMLPQQNSGEMKKLFEDEDDVDETELFRTPIKKSNLQPYYDDEREPRYDSDDDDSEDEIVMVNRGGVVKDADSDSN</sequence>
<organism evidence="14 15">
    <name type="scientific">Pseudolycoriella hygida</name>
    <dbReference type="NCBI Taxonomy" id="35572"/>
    <lineage>
        <taxon>Eukaryota</taxon>
        <taxon>Metazoa</taxon>
        <taxon>Ecdysozoa</taxon>
        <taxon>Arthropoda</taxon>
        <taxon>Hexapoda</taxon>
        <taxon>Insecta</taxon>
        <taxon>Pterygota</taxon>
        <taxon>Neoptera</taxon>
        <taxon>Endopterygota</taxon>
        <taxon>Diptera</taxon>
        <taxon>Nematocera</taxon>
        <taxon>Sciaroidea</taxon>
        <taxon>Sciaridae</taxon>
        <taxon>Pseudolycoriella</taxon>
    </lineage>
</organism>
<evidence type="ECO:0000256" key="4">
    <source>
        <dbReference type="ARBA" id="ARBA00022670"/>
    </source>
</evidence>
<keyword evidence="15" id="KW-1185">Reference proteome</keyword>
<comment type="similarity">
    <text evidence="2 9">Belongs to the peptidase M14 family.</text>
</comment>
<feature type="region of interest" description="Disordered" evidence="10">
    <location>
        <begin position="1364"/>
        <end position="1415"/>
    </location>
</feature>
<dbReference type="Pfam" id="PF00246">
    <property type="entry name" value="Peptidase_M14"/>
    <property type="match status" value="2"/>
</dbReference>
<dbReference type="InterPro" id="IPR057246">
    <property type="entry name" value="CARBOXYPEPT_ZN_1"/>
</dbReference>
<dbReference type="GO" id="GO:0008270">
    <property type="term" value="F:zinc ion binding"/>
    <property type="evidence" value="ECO:0007669"/>
    <property type="project" value="InterPro"/>
</dbReference>
<dbReference type="PANTHER" id="PTHR11532:SF62">
    <property type="entry name" value="CARBOXYPEPTIDASE D"/>
    <property type="match status" value="1"/>
</dbReference>
<evidence type="ECO:0000313" key="14">
    <source>
        <dbReference type="EMBL" id="KAJ6634816.1"/>
    </source>
</evidence>
<keyword evidence="3 14" id="KW-0121">Carboxypeptidase</keyword>
<feature type="active site" description="Proton donor/acceptor" evidence="9">
    <location>
        <position position="303"/>
    </location>
</feature>
<evidence type="ECO:0000256" key="6">
    <source>
        <dbReference type="ARBA" id="ARBA00022801"/>
    </source>
</evidence>
<dbReference type="FunFam" id="3.40.630.10:FF:000020">
    <property type="entry name" value="Carboxypeptidase D"/>
    <property type="match status" value="1"/>
</dbReference>
<dbReference type="GO" id="GO:0006518">
    <property type="term" value="P:peptide metabolic process"/>
    <property type="evidence" value="ECO:0007669"/>
    <property type="project" value="TreeGrafter"/>
</dbReference>
<feature type="compositionally biased region" description="Acidic residues" evidence="10">
    <location>
        <begin position="1389"/>
        <end position="1398"/>
    </location>
</feature>
<proteinExistence type="inferred from homology"/>
<dbReference type="SUPFAM" id="SSF53187">
    <property type="entry name" value="Zn-dependent exopeptidases"/>
    <property type="match status" value="3"/>
</dbReference>
<dbReference type="GO" id="GO:0016485">
    <property type="term" value="P:protein processing"/>
    <property type="evidence" value="ECO:0007669"/>
    <property type="project" value="TreeGrafter"/>
</dbReference>
<keyword evidence="11" id="KW-0472">Membrane</keyword>
<dbReference type="OrthoDB" id="10249045at2759"/>
<dbReference type="PROSITE" id="PS00133">
    <property type="entry name" value="CARBOXYPEPT_ZN_2"/>
    <property type="match status" value="2"/>
</dbReference>
<dbReference type="Proteomes" id="UP001151699">
    <property type="component" value="Chromosome C"/>
</dbReference>
<dbReference type="PROSITE" id="PS00132">
    <property type="entry name" value="CARBOXYPEPT_ZN_1"/>
    <property type="match status" value="2"/>
</dbReference>
<dbReference type="Pfam" id="PF13620">
    <property type="entry name" value="CarboxypepD_reg"/>
    <property type="match status" value="2"/>
</dbReference>
<evidence type="ECO:0000256" key="8">
    <source>
        <dbReference type="ARBA" id="ARBA00023180"/>
    </source>
</evidence>
<dbReference type="InterPro" id="IPR008969">
    <property type="entry name" value="CarboxyPept-like_regulatory"/>
</dbReference>
<evidence type="ECO:0000256" key="10">
    <source>
        <dbReference type="SAM" id="MobiDB-lite"/>
    </source>
</evidence>
<comment type="cofactor">
    <cofactor evidence="1">
        <name>Zn(2+)</name>
        <dbReference type="ChEBI" id="CHEBI:29105"/>
    </cofactor>
</comment>
<dbReference type="PRINTS" id="PR00765">
    <property type="entry name" value="CRBOXYPTASEA"/>
</dbReference>
<gene>
    <name evidence="14" type="primary">svr</name>
    <name evidence="14" type="ORF">Bhyg_13396</name>
</gene>
<comment type="caution">
    <text evidence="14">The sequence shown here is derived from an EMBL/GenBank/DDBJ whole genome shotgun (WGS) entry which is preliminary data.</text>
</comment>
<dbReference type="InterPro" id="IPR057247">
    <property type="entry name" value="CARBOXYPEPT_ZN_2"/>
</dbReference>
<dbReference type="InterPro" id="IPR050753">
    <property type="entry name" value="Peptidase_M14_domain"/>
</dbReference>
<reference evidence="14" key="1">
    <citation type="submission" date="2022-07" db="EMBL/GenBank/DDBJ databases">
        <authorList>
            <person name="Trinca V."/>
            <person name="Uliana J.V.C."/>
            <person name="Torres T.T."/>
            <person name="Ward R.J."/>
            <person name="Monesi N."/>
        </authorList>
    </citation>
    <scope>NUCLEOTIDE SEQUENCE</scope>
    <source>
        <strain evidence="14">HSMRA1968</strain>
        <tissue evidence="14">Whole embryos</tissue>
    </source>
</reference>
<evidence type="ECO:0000256" key="7">
    <source>
        <dbReference type="ARBA" id="ARBA00022833"/>
    </source>
</evidence>
<evidence type="ECO:0000256" key="12">
    <source>
        <dbReference type="SAM" id="SignalP"/>
    </source>
</evidence>
<keyword evidence="12" id="KW-0732">Signal</keyword>
<feature type="signal peptide" evidence="12">
    <location>
        <begin position="1"/>
        <end position="23"/>
    </location>
</feature>
<keyword evidence="11" id="KW-0812">Transmembrane</keyword>
<protein>
    <submittedName>
        <fullName evidence="14">Carboxypeptidase D</fullName>
    </submittedName>
</protein>
<feature type="domain" description="Peptidase M14" evidence="13">
    <location>
        <begin position="37"/>
        <end position="333"/>
    </location>
</feature>
<feature type="compositionally biased region" description="Basic and acidic residues" evidence="10">
    <location>
        <begin position="1406"/>
        <end position="1415"/>
    </location>
</feature>
<evidence type="ECO:0000256" key="3">
    <source>
        <dbReference type="ARBA" id="ARBA00022645"/>
    </source>
</evidence>
<feature type="chain" id="PRO_5040409338" evidence="12">
    <location>
        <begin position="24"/>
        <end position="1415"/>
    </location>
</feature>
<dbReference type="InterPro" id="IPR000834">
    <property type="entry name" value="Peptidase_M14"/>
</dbReference>
<keyword evidence="6" id="KW-0378">Hydrolase</keyword>